<dbReference type="EnsemblPlants" id="AET7Gv20035600.1">
    <property type="protein sequence ID" value="AET7Gv20035600.1"/>
    <property type="gene ID" value="AET7Gv20035600"/>
</dbReference>
<evidence type="ECO:0000313" key="2">
    <source>
        <dbReference type="Proteomes" id="UP000015105"/>
    </source>
</evidence>
<keyword evidence="2" id="KW-1185">Reference proteome</keyword>
<reference evidence="1" key="5">
    <citation type="journal article" date="2021" name="G3 (Bethesda)">
        <title>Aegilops tauschii genome assembly Aet v5.0 features greater sequence contiguity and improved annotation.</title>
        <authorList>
            <person name="Wang L."/>
            <person name="Zhu T."/>
            <person name="Rodriguez J.C."/>
            <person name="Deal K.R."/>
            <person name="Dubcovsky J."/>
            <person name="McGuire P.E."/>
            <person name="Lux T."/>
            <person name="Spannagl M."/>
            <person name="Mayer K.F.X."/>
            <person name="Baldrich P."/>
            <person name="Meyers B.C."/>
            <person name="Huo N."/>
            <person name="Gu Y.Q."/>
            <person name="Zhou H."/>
            <person name="Devos K.M."/>
            <person name="Bennetzen J.L."/>
            <person name="Unver T."/>
            <person name="Budak H."/>
            <person name="Gulick P.J."/>
            <person name="Galiba G."/>
            <person name="Kalapos B."/>
            <person name="Nelson D.R."/>
            <person name="Li P."/>
            <person name="You F.M."/>
            <person name="Luo M.C."/>
            <person name="Dvorak J."/>
        </authorList>
    </citation>
    <scope>NUCLEOTIDE SEQUENCE [LARGE SCALE GENOMIC DNA]</scope>
    <source>
        <strain evidence="1">cv. AL8/78</strain>
    </source>
</reference>
<accession>A0A453QC55</accession>
<organism evidence="1 2">
    <name type="scientific">Aegilops tauschii subsp. strangulata</name>
    <name type="common">Goatgrass</name>
    <dbReference type="NCBI Taxonomy" id="200361"/>
    <lineage>
        <taxon>Eukaryota</taxon>
        <taxon>Viridiplantae</taxon>
        <taxon>Streptophyta</taxon>
        <taxon>Embryophyta</taxon>
        <taxon>Tracheophyta</taxon>
        <taxon>Spermatophyta</taxon>
        <taxon>Magnoliopsida</taxon>
        <taxon>Liliopsida</taxon>
        <taxon>Poales</taxon>
        <taxon>Poaceae</taxon>
        <taxon>BOP clade</taxon>
        <taxon>Pooideae</taxon>
        <taxon>Triticodae</taxon>
        <taxon>Triticeae</taxon>
        <taxon>Triticinae</taxon>
        <taxon>Aegilops</taxon>
    </lineage>
</organism>
<reference evidence="1" key="3">
    <citation type="journal article" date="2017" name="Nature">
        <title>Genome sequence of the progenitor of the wheat D genome Aegilops tauschii.</title>
        <authorList>
            <person name="Luo M.C."/>
            <person name="Gu Y.Q."/>
            <person name="Puiu D."/>
            <person name="Wang H."/>
            <person name="Twardziok S.O."/>
            <person name="Deal K.R."/>
            <person name="Huo N."/>
            <person name="Zhu T."/>
            <person name="Wang L."/>
            <person name="Wang Y."/>
            <person name="McGuire P.E."/>
            <person name="Liu S."/>
            <person name="Long H."/>
            <person name="Ramasamy R.K."/>
            <person name="Rodriguez J.C."/>
            <person name="Van S.L."/>
            <person name="Yuan L."/>
            <person name="Wang Z."/>
            <person name="Xia Z."/>
            <person name="Xiao L."/>
            <person name="Anderson O.D."/>
            <person name="Ouyang S."/>
            <person name="Liang Y."/>
            <person name="Zimin A.V."/>
            <person name="Pertea G."/>
            <person name="Qi P."/>
            <person name="Bennetzen J.L."/>
            <person name="Dai X."/>
            <person name="Dawson M.W."/>
            <person name="Muller H.G."/>
            <person name="Kugler K."/>
            <person name="Rivarola-Duarte L."/>
            <person name="Spannagl M."/>
            <person name="Mayer K.F.X."/>
            <person name="Lu F.H."/>
            <person name="Bevan M.W."/>
            <person name="Leroy P."/>
            <person name="Li P."/>
            <person name="You F.M."/>
            <person name="Sun Q."/>
            <person name="Liu Z."/>
            <person name="Lyons E."/>
            <person name="Wicker T."/>
            <person name="Salzberg S.L."/>
            <person name="Devos K.M."/>
            <person name="Dvorak J."/>
        </authorList>
    </citation>
    <scope>NUCLEOTIDE SEQUENCE [LARGE SCALE GENOMIC DNA]</scope>
    <source>
        <strain evidence="1">cv. AL8/78</strain>
    </source>
</reference>
<name>A0A453QC55_AEGTS</name>
<dbReference type="Gramene" id="AET7Gv20035600.1">
    <property type="protein sequence ID" value="AET7Gv20035600.1"/>
    <property type="gene ID" value="AET7Gv20035600"/>
</dbReference>
<sequence>MCVWLEDTLKKLDRILAVTSHWQDFLNGVCTNMIYMQNRKLKL</sequence>
<reference evidence="1" key="4">
    <citation type="submission" date="2019-03" db="UniProtKB">
        <authorList>
            <consortium name="EnsemblPlants"/>
        </authorList>
    </citation>
    <scope>IDENTIFICATION</scope>
</reference>
<dbReference type="Proteomes" id="UP000015105">
    <property type="component" value="Chromosome 7D"/>
</dbReference>
<reference evidence="2" key="2">
    <citation type="journal article" date="2017" name="Nat. Plants">
        <title>The Aegilops tauschii genome reveals multiple impacts of transposons.</title>
        <authorList>
            <person name="Zhao G."/>
            <person name="Zou C."/>
            <person name="Li K."/>
            <person name="Wang K."/>
            <person name="Li T."/>
            <person name="Gao L."/>
            <person name="Zhang X."/>
            <person name="Wang H."/>
            <person name="Yang Z."/>
            <person name="Liu X."/>
            <person name="Jiang W."/>
            <person name="Mao L."/>
            <person name="Kong X."/>
            <person name="Jiao Y."/>
            <person name="Jia J."/>
        </authorList>
    </citation>
    <scope>NUCLEOTIDE SEQUENCE [LARGE SCALE GENOMIC DNA]</scope>
    <source>
        <strain evidence="2">cv. AL8/78</strain>
    </source>
</reference>
<proteinExistence type="predicted"/>
<evidence type="ECO:0000313" key="1">
    <source>
        <dbReference type="EnsemblPlants" id="AET7Gv20035600.1"/>
    </source>
</evidence>
<protein>
    <submittedName>
        <fullName evidence="1">Uncharacterized protein</fullName>
    </submittedName>
</protein>
<reference evidence="2" key="1">
    <citation type="journal article" date="2014" name="Science">
        <title>Ancient hybridizations among the ancestral genomes of bread wheat.</title>
        <authorList>
            <consortium name="International Wheat Genome Sequencing Consortium,"/>
            <person name="Marcussen T."/>
            <person name="Sandve S.R."/>
            <person name="Heier L."/>
            <person name="Spannagl M."/>
            <person name="Pfeifer M."/>
            <person name="Jakobsen K.S."/>
            <person name="Wulff B.B."/>
            <person name="Steuernagel B."/>
            <person name="Mayer K.F."/>
            <person name="Olsen O.A."/>
        </authorList>
    </citation>
    <scope>NUCLEOTIDE SEQUENCE [LARGE SCALE GENOMIC DNA]</scope>
    <source>
        <strain evidence="2">cv. AL8/78</strain>
    </source>
</reference>
<dbReference type="AlphaFoldDB" id="A0A453QC55"/>